<keyword evidence="5" id="KW-0472">Membrane</keyword>
<keyword evidence="1" id="KW-0805">Transcription regulation</keyword>
<evidence type="ECO:0000256" key="2">
    <source>
        <dbReference type="ARBA" id="ARBA00023125"/>
    </source>
</evidence>
<protein>
    <submittedName>
        <fullName evidence="7">Response regulator transcription factor</fullName>
    </submittedName>
</protein>
<feature type="region of interest" description="Disordered" evidence="4">
    <location>
        <begin position="87"/>
        <end position="146"/>
    </location>
</feature>
<dbReference type="Pfam" id="PF00196">
    <property type="entry name" value="GerE"/>
    <property type="match status" value="1"/>
</dbReference>
<comment type="caution">
    <text evidence="7">The sequence shown here is derived from an EMBL/GenBank/DDBJ whole genome shotgun (WGS) entry which is preliminary data.</text>
</comment>
<evidence type="ECO:0000313" key="8">
    <source>
        <dbReference type="Proteomes" id="UP001339911"/>
    </source>
</evidence>
<dbReference type="InterPro" id="IPR000792">
    <property type="entry name" value="Tscrpt_reg_LuxR_C"/>
</dbReference>
<keyword evidence="2" id="KW-0238">DNA-binding</keyword>
<keyword evidence="3" id="KW-0804">Transcription</keyword>
<sequence length="220" mass="23119">MFETTGRSRWRGTGGRIAGWLRVPSVRRAVLVSAVLSGCFAWAMAVVGFSFALVEHGARHWWLMLPFGLLVPVVALAAVRAVPTVARSTTRPSGPVRPSAAPSVRHGQAAPAEETGVPAAGTDGDSAQAPAAAPVPPDGSSGRLPVEPLSRRELQVLAELAAGRSNREIANALYVAPGTVKAHLNRIFRKLEAASRLQAVLHARQAGLLEGVDDGKINPR</sequence>
<keyword evidence="8" id="KW-1185">Reference proteome</keyword>
<keyword evidence="5" id="KW-1133">Transmembrane helix</keyword>
<feature type="compositionally biased region" description="Low complexity" evidence="4">
    <location>
        <begin position="123"/>
        <end position="142"/>
    </location>
</feature>
<dbReference type="PANTHER" id="PTHR44688">
    <property type="entry name" value="DNA-BINDING TRANSCRIPTIONAL ACTIVATOR DEVR_DOSR"/>
    <property type="match status" value="1"/>
</dbReference>
<dbReference type="PROSITE" id="PS50043">
    <property type="entry name" value="HTH_LUXR_2"/>
    <property type="match status" value="1"/>
</dbReference>
<dbReference type="PROSITE" id="PS00622">
    <property type="entry name" value="HTH_LUXR_1"/>
    <property type="match status" value="1"/>
</dbReference>
<feature type="transmembrane region" description="Helical" evidence="5">
    <location>
        <begin position="29"/>
        <end position="54"/>
    </location>
</feature>
<gene>
    <name evidence="7" type="ORF">V1634_17555</name>
</gene>
<reference evidence="7 8" key="1">
    <citation type="submission" date="2024-01" db="EMBL/GenBank/DDBJ databases">
        <title>Genome insights into Plantactinospora veratri sp. nov.</title>
        <authorList>
            <person name="Wang L."/>
        </authorList>
    </citation>
    <scope>NUCLEOTIDE SEQUENCE [LARGE SCALE GENOMIC DNA]</scope>
    <source>
        <strain evidence="7 8">NEAU-FHS4</strain>
    </source>
</reference>
<dbReference type="Gene3D" id="1.10.10.10">
    <property type="entry name" value="Winged helix-like DNA-binding domain superfamily/Winged helix DNA-binding domain"/>
    <property type="match status" value="1"/>
</dbReference>
<proteinExistence type="predicted"/>
<dbReference type="PANTHER" id="PTHR44688:SF16">
    <property type="entry name" value="DNA-BINDING TRANSCRIPTIONAL ACTIVATOR DEVR_DOSR"/>
    <property type="match status" value="1"/>
</dbReference>
<name>A0ABU7SFA7_9ACTN</name>
<dbReference type="Proteomes" id="UP001339911">
    <property type="component" value="Unassembled WGS sequence"/>
</dbReference>
<organism evidence="7 8">
    <name type="scientific">Plantactinospora veratri</name>
    <dbReference type="NCBI Taxonomy" id="1436122"/>
    <lineage>
        <taxon>Bacteria</taxon>
        <taxon>Bacillati</taxon>
        <taxon>Actinomycetota</taxon>
        <taxon>Actinomycetes</taxon>
        <taxon>Micromonosporales</taxon>
        <taxon>Micromonosporaceae</taxon>
        <taxon>Plantactinospora</taxon>
    </lineage>
</organism>
<evidence type="ECO:0000256" key="5">
    <source>
        <dbReference type="SAM" id="Phobius"/>
    </source>
</evidence>
<accession>A0ABU7SFA7</accession>
<dbReference type="PRINTS" id="PR00038">
    <property type="entry name" value="HTHLUXR"/>
</dbReference>
<evidence type="ECO:0000256" key="1">
    <source>
        <dbReference type="ARBA" id="ARBA00023015"/>
    </source>
</evidence>
<evidence type="ECO:0000313" key="7">
    <source>
        <dbReference type="EMBL" id="MEE6308638.1"/>
    </source>
</evidence>
<keyword evidence="5" id="KW-0812">Transmembrane</keyword>
<dbReference type="SUPFAM" id="SSF46894">
    <property type="entry name" value="C-terminal effector domain of the bipartite response regulators"/>
    <property type="match status" value="1"/>
</dbReference>
<dbReference type="RefSeq" id="WP_331208915.1">
    <property type="nucleotide sequence ID" value="NZ_JAZGQL010000012.1"/>
</dbReference>
<dbReference type="SMART" id="SM00421">
    <property type="entry name" value="HTH_LUXR"/>
    <property type="match status" value="1"/>
</dbReference>
<feature type="domain" description="HTH luxR-type" evidence="6">
    <location>
        <begin position="142"/>
        <end position="207"/>
    </location>
</feature>
<dbReference type="InterPro" id="IPR036388">
    <property type="entry name" value="WH-like_DNA-bd_sf"/>
</dbReference>
<evidence type="ECO:0000256" key="4">
    <source>
        <dbReference type="SAM" id="MobiDB-lite"/>
    </source>
</evidence>
<evidence type="ECO:0000256" key="3">
    <source>
        <dbReference type="ARBA" id="ARBA00023163"/>
    </source>
</evidence>
<dbReference type="CDD" id="cd06170">
    <property type="entry name" value="LuxR_C_like"/>
    <property type="match status" value="1"/>
</dbReference>
<dbReference type="EMBL" id="JAZGQL010000012">
    <property type="protein sequence ID" value="MEE6308638.1"/>
    <property type="molecule type" value="Genomic_DNA"/>
</dbReference>
<dbReference type="InterPro" id="IPR016032">
    <property type="entry name" value="Sig_transdc_resp-reg_C-effctor"/>
</dbReference>
<evidence type="ECO:0000259" key="6">
    <source>
        <dbReference type="PROSITE" id="PS50043"/>
    </source>
</evidence>
<feature type="transmembrane region" description="Helical" evidence="5">
    <location>
        <begin position="60"/>
        <end position="82"/>
    </location>
</feature>